<dbReference type="AlphaFoldDB" id="A0A7R9LSM7"/>
<evidence type="ECO:0000256" key="1">
    <source>
        <dbReference type="SAM" id="Phobius"/>
    </source>
</evidence>
<dbReference type="Proteomes" id="UP000728032">
    <property type="component" value="Unassembled WGS sequence"/>
</dbReference>
<keyword evidence="1" id="KW-1133">Transmembrane helix</keyword>
<feature type="transmembrane region" description="Helical" evidence="1">
    <location>
        <begin position="76"/>
        <end position="96"/>
    </location>
</feature>
<keyword evidence="1" id="KW-0812">Transmembrane</keyword>
<accession>A0A7R9LSM7</accession>
<dbReference type="OrthoDB" id="10485217at2759"/>
<gene>
    <name evidence="2" type="ORF">ONB1V03_LOCUS6025</name>
</gene>
<evidence type="ECO:0000313" key="2">
    <source>
        <dbReference type="EMBL" id="CAD7646993.1"/>
    </source>
</evidence>
<keyword evidence="3" id="KW-1185">Reference proteome</keyword>
<keyword evidence="1" id="KW-0472">Membrane</keyword>
<sequence>MNTNDNISDNKSICDDMTTNNALNNENLIVTVGEDNHNKNKSNFSSKNLILKRFLDNNNCVDDCNANAKKSSDRNAINFMVLGYFLLVLILVYAYFGSLISDLFITNTNQINNIYVEKQNQTNNHVKSSTQEPINSDTDVTEKQNKLIKMITSTELIVILWLTLIYGSCLMLFLRFKVLKLERDPNSDKHRKKDSTEELNAFLSNSRNKKNSFKNKNLTLDSPVVTNTNEPFWHK</sequence>
<protein>
    <submittedName>
        <fullName evidence="2">Uncharacterized protein</fullName>
    </submittedName>
</protein>
<dbReference type="EMBL" id="CAJPVJ010002591">
    <property type="protein sequence ID" value="CAG2166504.1"/>
    <property type="molecule type" value="Genomic_DNA"/>
</dbReference>
<organism evidence="2">
    <name type="scientific">Oppiella nova</name>
    <dbReference type="NCBI Taxonomy" id="334625"/>
    <lineage>
        <taxon>Eukaryota</taxon>
        <taxon>Metazoa</taxon>
        <taxon>Ecdysozoa</taxon>
        <taxon>Arthropoda</taxon>
        <taxon>Chelicerata</taxon>
        <taxon>Arachnida</taxon>
        <taxon>Acari</taxon>
        <taxon>Acariformes</taxon>
        <taxon>Sarcoptiformes</taxon>
        <taxon>Oribatida</taxon>
        <taxon>Brachypylina</taxon>
        <taxon>Oppioidea</taxon>
        <taxon>Oppiidae</taxon>
        <taxon>Oppiella</taxon>
    </lineage>
</organism>
<dbReference type="EMBL" id="OC917416">
    <property type="protein sequence ID" value="CAD7646993.1"/>
    <property type="molecule type" value="Genomic_DNA"/>
</dbReference>
<feature type="transmembrane region" description="Helical" evidence="1">
    <location>
        <begin position="156"/>
        <end position="174"/>
    </location>
</feature>
<proteinExistence type="predicted"/>
<reference evidence="2" key="1">
    <citation type="submission" date="2020-11" db="EMBL/GenBank/DDBJ databases">
        <authorList>
            <person name="Tran Van P."/>
        </authorList>
    </citation>
    <scope>NUCLEOTIDE SEQUENCE</scope>
</reference>
<evidence type="ECO:0000313" key="3">
    <source>
        <dbReference type="Proteomes" id="UP000728032"/>
    </source>
</evidence>
<name>A0A7R9LSM7_9ACAR</name>